<feature type="transmembrane region" description="Helical" evidence="1">
    <location>
        <begin position="20"/>
        <end position="42"/>
    </location>
</feature>
<reference evidence="3 4" key="1">
    <citation type="submission" date="2018-11" db="EMBL/GenBank/DDBJ databases">
        <title>Genomic Encyclopedia of Type Strains, Phase IV (KMG-IV): sequencing the most valuable type-strain genomes for metagenomic binning, comparative biology and taxonomic classification.</title>
        <authorList>
            <person name="Goeker M."/>
        </authorList>
    </citation>
    <scope>NUCLEOTIDE SEQUENCE [LARGE SCALE GENOMIC DNA]</scope>
    <source>
        <strain evidence="3 4">DSM 16974</strain>
    </source>
</reference>
<evidence type="ECO:0000256" key="1">
    <source>
        <dbReference type="SAM" id="Phobius"/>
    </source>
</evidence>
<keyword evidence="4" id="KW-1185">Reference proteome</keyword>
<feature type="domain" description="YdbS-like PH" evidence="2">
    <location>
        <begin position="49"/>
        <end position="120"/>
    </location>
</feature>
<comment type="caution">
    <text evidence="3">The sequence shown here is derived from an EMBL/GenBank/DDBJ whole genome shotgun (WGS) entry which is preliminary data.</text>
</comment>
<evidence type="ECO:0000313" key="4">
    <source>
        <dbReference type="Proteomes" id="UP000273643"/>
    </source>
</evidence>
<dbReference type="Proteomes" id="UP000273643">
    <property type="component" value="Unassembled WGS sequence"/>
</dbReference>
<dbReference type="PANTHER" id="PTHR37938:SF1">
    <property type="entry name" value="BLL0215 PROTEIN"/>
    <property type="match status" value="1"/>
</dbReference>
<protein>
    <submittedName>
        <fullName evidence="3">PH (Pleckstrin Homology) domain-containing protein</fullName>
    </submittedName>
</protein>
<dbReference type="OrthoDB" id="6088889at2"/>
<evidence type="ECO:0000313" key="3">
    <source>
        <dbReference type="EMBL" id="ROQ21076.1"/>
    </source>
</evidence>
<name>A0A3N1P8M4_9GAMM</name>
<dbReference type="PANTHER" id="PTHR37938">
    <property type="entry name" value="BLL0215 PROTEIN"/>
    <property type="match status" value="1"/>
</dbReference>
<keyword evidence="1" id="KW-0472">Membrane</keyword>
<dbReference type="RefSeq" id="WP_024461068.1">
    <property type="nucleotide sequence ID" value="NZ_RJUK01000001.1"/>
</dbReference>
<gene>
    <name evidence="3" type="ORF">EDC38_1697</name>
</gene>
<accession>A0A3N1P8M4</accession>
<keyword evidence="1" id="KW-0812">Transmembrane</keyword>
<proteinExistence type="predicted"/>
<dbReference type="InterPro" id="IPR005182">
    <property type="entry name" value="YdbS-like_PH"/>
</dbReference>
<sequence>MSEPLYSEHPAMFKNNPIGFIVSLLLIPVFGVGLLILLWWYLQCKGSLLTVKEHDILYEQGLLSKNRAEFSISGIRTVRVNQSFFNRIFGVGTIQIFTAGDQPEIEAKGMPDPNRVRELIKARQNGGAR</sequence>
<evidence type="ECO:0000259" key="2">
    <source>
        <dbReference type="Pfam" id="PF03703"/>
    </source>
</evidence>
<dbReference type="Pfam" id="PF03703">
    <property type="entry name" value="bPH_2"/>
    <property type="match status" value="1"/>
</dbReference>
<organism evidence="3 4">
    <name type="scientific">Marinimicrobium koreense</name>
    <dbReference type="NCBI Taxonomy" id="306545"/>
    <lineage>
        <taxon>Bacteria</taxon>
        <taxon>Pseudomonadati</taxon>
        <taxon>Pseudomonadota</taxon>
        <taxon>Gammaproteobacteria</taxon>
        <taxon>Cellvibrionales</taxon>
        <taxon>Cellvibrionaceae</taxon>
        <taxon>Marinimicrobium</taxon>
    </lineage>
</organism>
<keyword evidence="1" id="KW-1133">Transmembrane helix</keyword>
<dbReference type="EMBL" id="RJUK01000001">
    <property type="protein sequence ID" value="ROQ21076.1"/>
    <property type="molecule type" value="Genomic_DNA"/>
</dbReference>
<dbReference type="AlphaFoldDB" id="A0A3N1P8M4"/>